<evidence type="ECO:0000313" key="3">
    <source>
        <dbReference type="Proteomes" id="UP000286415"/>
    </source>
</evidence>
<dbReference type="CDD" id="cd05471">
    <property type="entry name" value="pepsin_like"/>
    <property type="match status" value="1"/>
</dbReference>
<comment type="caution">
    <text evidence="2">The sequence shown here is derived from an EMBL/GenBank/DDBJ whole genome shotgun (WGS) entry which is preliminary data.</text>
</comment>
<sequence>MSSDSKFPTLLVKASHETEDRKFRQQINLAFERLIFKRTIEPAAKRASFSKIQTGLSIRLAPLLQSMVVPALNGLYGRYLPDCSSFETHMEGNPITQVCIGGQPFVVLLDTGGWTRWIPSSKSTSALFAERNKYTAPPETSVSMNRIHKASYSARKYVGNVMMDELWFAGHLFPQFTFVEMVEGHGAVESRETYDGIIGMRRPSEDDESYEYFETTILDYVVNAGIATDSVFTFRFCGQHGSRGDSWFIHGNLEFGGTRMGYFHPPIVRLPLYQATQWVVEFTSIEYEHVVLCNPCRAHVDTGASDTFAPLEALNILVKRSVVERHDNGVLHVSSQNMHRLRPLKIRMDSHEFTLRPQELTRRVSKYLGVDACRKLLTSYERLHMFILLFWFRLVNIIILQYKRILTSVRQLGLSEYRCCETSTYCLIKRIARSWQTCTSASEGRNFSRLATQLNDVKIRSNGRKYKG</sequence>
<dbReference type="OrthoDB" id="2747330at2759"/>
<dbReference type="InParanoid" id="A0A419Q6S2"/>
<dbReference type="PANTHER" id="PTHR47966:SF51">
    <property type="entry name" value="BETA-SITE APP-CLEAVING ENZYME, ISOFORM A-RELATED"/>
    <property type="match status" value="1"/>
</dbReference>
<dbReference type="SUPFAM" id="SSF50630">
    <property type="entry name" value="Acid proteases"/>
    <property type="match status" value="1"/>
</dbReference>
<reference evidence="2 3" key="1">
    <citation type="journal article" date="2018" name="Biotechnol. Adv.">
        <title>Improved genomic resources and new bioinformatic workflow for the carcinogenic parasite Clonorchis sinensis: Biotechnological implications.</title>
        <authorList>
            <person name="Wang D."/>
            <person name="Korhonen P.K."/>
            <person name="Gasser R.B."/>
            <person name="Young N.D."/>
        </authorList>
    </citation>
    <scope>NUCLEOTIDE SEQUENCE [LARGE SCALE GENOMIC DNA]</scope>
    <source>
        <strain evidence="2">Cs-k2</strain>
    </source>
</reference>
<gene>
    <name evidence="2" type="ORF">CSKR_104944</name>
</gene>
<dbReference type="InterPro" id="IPR034164">
    <property type="entry name" value="Pepsin-like_dom"/>
</dbReference>
<organism evidence="2 3">
    <name type="scientific">Clonorchis sinensis</name>
    <name type="common">Chinese liver fluke</name>
    <dbReference type="NCBI Taxonomy" id="79923"/>
    <lineage>
        <taxon>Eukaryota</taxon>
        <taxon>Metazoa</taxon>
        <taxon>Spiralia</taxon>
        <taxon>Lophotrochozoa</taxon>
        <taxon>Platyhelminthes</taxon>
        <taxon>Trematoda</taxon>
        <taxon>Digenea</taxon>
        <taxon>Opisthorchiida</taxon>
        <taxon>Opisthorchiata</taxon>
        <taxon>Opisthorchiidae</taxon>
        <taxon>Clonorchis</taxon>
    </lineage>
</organism>
<comment type="similarity">
    <text evidence="1">Belongs to the peptidase A1 family.</text>
</comment>
<dbReference type="STRING" id="79923.A0A419Q6S2"/>
<dbReference type="InterPro" id="IPR033121">
    <property type="entry name" value="PEPTIDASE_A1"/>
</dbReference>
<reference evidence="2 3" key="2">
    <citation type="journal article" date="2021" name="Genomics">
        <title>High-quality reference genome for Clonorchis sinensis.</title>
        <authorList>
            <person name="Young N.D."/>
            <person name="Stroehlein A.J."/>
            <person name="Kinkar L."/>
            <person name="Wang T."/>
            <person name="Sohn W.M."/>
            <person name="Chang B.C.H."/>
            <person name="Kaur P."/>
            <person name="Weisz D."/>
            <person name="Dudchenko O."/>
            <person name="Aiden E.L."/>
            <person name="Korhonen P.K."/>
            <person name="Gasser R.B."/>
        </authorList>
    </citation>
    <scope>NUCLEOTIDE SEQUENCE [LARGE SCALE GENOMIC DNA]</scope>
    <source>
        <strain evidence="2">Cs-k2</strain>
    </source>
</reference>
<dbReference type="InterPro" id="IPR001461">
    <property type="entry name" value="Aspartic_peptidase_A1"/>
</dbReference>
<evidence type="ECO:0000256" key="1">
    <source>
        <dbReference type="ARBA" id="ARBA00007447"/>
    </source>
</evidence>
<proteinExistence type="inferred from homology"/>
<protein>
    <submittedName>
        <fullName evidence="2">Aspartic proteinase</fullName>
    </submittedName>
</protein>
<dbReference type="Gene3D" id="2.60.40.1960">
    <property type="match status" value="1"/>
</dbReference>
<name>A0A419Q6S2_CLOSI</name>
<dbReference type="PANTHER" id="PTHR47966">
    <property type="entry name" value="BETA-SITE APP-CLEAVING ENZYME, ISOFORM A-RELATED"/>
    <property type="match status" value="1"/>
</dbReference>
<dbReference type="AlphaFoldDB" id="A0A419Q6S2"/>
<dbReference type="PROSITE" id="PS51767">
    <property type="entry name" value="PEPTIDASE_A1"/>
    <property type="match status" value="1"/>
</dbReference>
<keyword evidence="3" id="KW-1185">Reference proteome</keyword>
<dbReference type="GO" id="GO:0004190">
    <property type="term" value="F:aspartic-type endopeptidase activity"/>
    <property type="evidence" value="ECO:0007669"/>
    <property type="project" value="InterPro"/>
</dbReference>
<dbReference type="GO" id="GO:0006508">
    <property type="term" value="P:proteolysis"/>
    <property type="evidence" value="ECO:0007669"/>
    <property type="project" value="InterPro"/>
</dbReference>
<evidence type="ECO:0000313" key="2">
    <source>
        <dbReference type="EMBL" id="KAG5454685.1"/>
    </source>
</evidence>
<dbReference type="Pfam" id="PF00026">
    <property type="entry name" value="Asp"/>
    <property type="match status" value="1"/>
</dbReference>
<dbReference type="Proteomes" id="UP000286415">
    <property type="component" value="Unassembled WGS sequence"/>
</dbReference>
<dbReference type="InterPro" id="IPR021109">
    <property type="entry name" value="Peptidase_aspartic_dom_sf"/>
</dbReference>
<accession>A0A419Q6S2</accession>
<dbReference type="EMBL" id="NIRI02000005">
    <property type="protein sequence ID" value="KAG5454685.1"/>
    <property type="molecule type" value="Genomic_DNA"/>
</dbReference>
<dbReference type="Gene3D" id="2.40.70.10">
    <property type="entry name" value="Acid Proteases"/>
    <property type="match status" value="2"/>
</dbReference>